<reference evidence="3" key="1">
    <citation type="journal article" date="2014" name="Int. J. Syst. Evol. Microbiol.">
        <title>Complete genome sequence of Corynebacterium casei LMG S-19264T (=DSM 44701T), isolated from a smear-ripened cheese.</title>
        <authorList>
            <consortium name="US DOE Joint Genome Institute (JGI-PGF)"/>
            <person name="Walter F."/>
            <person name="Albersmeier A."/>
            <person name="Kalinowski J."/>
            <person name="Ruckert C."/>
        </authorList>
    </citation>
    <scope>NUCLEOTIDE SEQUENCE</scope>
    <source>
        <strain evidence="3">VKM B-2789</strain>
    </source>
</reference>
<organism evidence="3 4">
    <name type="scientific">Ancylobacter defluvii</name>
    <dbReference type="NCBI Taxonomy" id="1282440"/>
    <lineage>
        <taxon>Bacteria</taxon>
        <taxon>Pseudomonadati</taxon>
        <taxon>Pseudomonadota</taxon>
        <taxon>Alphaproteobacteria</taxon>
        <taxon>Hyphomicrobiales</taxon>
        <taxon>Xanthobacteraceae</taxon>
        <taxon>Ancylobacter</taxon>
    </lineage>
</organism>
<dbReference type="PANTHER" id="PTHR34703">
    <property type="entry name" value="ANTIPORTER SUBUNIT MNHG2-RELATED"/>
    <property type="match status" value="1"/>
</dbReference>
<dbReference type="PANTHER" id="PTHR34703:SF1">
    <property type="entry name" value="ANTIPORTER SUBUNIT MNHG2-RELATED"/>
    <property type="match status" value="1"/>
</dbReference>
<reference evidence="3" key="2">
    <citation type="submission" date="2023-01" db="EMBL/GenBank/DDBJ databases">
        <authorList>
            <person name="Sun Q."/>
            <person name="Evtushenko L."/>
        </authorList>
    </citation>
    <scope>NUCLEOTIDE SEQUENCE</scope>
    <source>
        <strain evidence="3">VKM B-2789</strain>
    </source>
</reference>
<dbReference type="RefSeq" id="WP_213363570.1">
    <property type="nucleotide sequence ID" value="NZ_BSFM01000021.1"/>
</dbReference>
<dbReference type="NCBIfam" id="TIGR01300">
    <property type="entry name" value="CPA3_mnhG_phaG"/>
    <property type="match status" value="1"/>
</dbReference>
<name>A0A9W6NCF0_9HYPH</name>
<gene>
    <name evidence="3" type="ORF">GCM10017653_45840</name>
</gene>
<feature type="transmembrane region" description="Helical" evidence="2">
    <location>
        <begin position="74"/>
        <end position="95"/>
    </location>
</feature>
<evidence type="ECO:0000256" key="1">
    <source>
        <dbReference type="SAM" id="MobiDB-lite"/>
    </source>
</evidence>
<dbReference type="Pfam" id="PF03334">
    <property type="entry name" value="PhaG_MnhG_YufB"/>
    <property type="match status" value="1"/>
</dbReference>
<dbReference type="Proteomes" id="UP001143330">
    <property type="component" value="Unassembled WGS sequence"/>
</dbReference>
<comment type="caution">
    <text evidence="3">The sequence shown here is derived from an EMBL/GenBank/DDBJ whole genome shotgun (WGS) entry which is preliminary data.</text>
</comment>
<keyword evidence="2" id="KW-1133">Transmembrane helix</keyword>
<sequence>MSTAPELPLWAALVVSALMVIGAAIALIGSVGLIRLNSFYARVHAPTLGATLGVGSLLIGSMICFSVLQSRPVVHEVLIALFVTITTPITLVLLARASLHRDRVEGNPEVPKSDHASLDRHDG</sequence>
<feature type="transmembrane region" description="Helical" evidence="2">
    <location>
        <begin position="48"/>
        <end position="68"/>
    </location>
</feature>
<evidence type="ECO:0000313" key="4">
    <source>
        <dbReference type="Proteomes" id="UP001143330"/>
    </source>
</evidence>
<keyword evidence="4" id="KW-1185">Reference proteome</keyword>
<feature type="region of interest" description="Disordered" evidence="1">
    <location>
        <begin position="102"/>
        <end position="123"/>
    </location>
</feature>
<dbReference type="GO" id="GO:0015385">
    <property type="term" value="F:sodium:proton antiporter activity"/>
    <property type="evidence" value="ECO:0007669"/>
    <property type="project" value="TreeGrafter"/>
</dbReference>
<evidence type="ECO:0000313" key="3">
    <source>
        <dbReference type="EMBL" id="GLK86514.1"/>
    </source>
</evidence>
<dbReference type="InterPro" id="IPR005133">
    <property type="entry name" value="PhaG_MnhG_YufB"/>
</dbReference>
<dbReference type="AlphaFoldDB" id="A0A9W6NCF0"/>
<proteinExistence type="predicted"/>
<dbReference type="EMBL" id="BSFM01000021">
    <property type="protein sequence ID" value="GLK86514.1"/>
    <property type="molecule type" value="Genomic_DNA"/>
</dbReference>
<accession>A0A9W6NCF0</accession>
<keyword evidence="2" id="KW-0472">Membrane</keyword>
<evidence type="ECO:0000256" key="2">
    <source>
        <dbReference type="SAM" id="Phobius"/>
    </source>
</evidence>
<keyword evidence="2" id="KW-0812">Transmembrane</keyword>
<protein>
    <submittedName>
        <fullName evidence="3">Potassium:proton antiporter</fullName>
    </submittedName>
</protein>
<feature type="transmembrane region" description="Helical" evidence="2">
    <location>
        <begin position="12"/>
        <end position="36"/>
    </location>
</feature>